<dbReference type="SMART" id="SM00490">
    <property type="entry name" value="HELICc"/>
    <property type="match status" value="1"/>
</dbReference>
<dbReference type="FunFam" id="3.40.50.300:FF:000108">
    <property type="entry name" value="ATP-dependent RNA helicase RhlE"/>
    <property type="match status" value="1"/>
</dbReference>
<name>A0AAI9J052_BORPT</name>
<gene>
    <name evidence="16" type="ORF">L566_2940</name>
</gene>
<dbReference type="GO" id="GO:0003724">
    <property type="term" value="F:RNA helicase activity"/>
    <property type="evidence" value="ECO:0007669"/>
    <property type="project" value="UniProtKB-EC"/>
</dbReference>
<reference evidence="16 17" key="1">
    <citation type="journal article" date="2013" name="Genome Announc.">
        <title>Genome Sequences of 28 Bordetella pertussis U.S. Outbreak Strains Dating from 2010 to 2012.</title>
        <authorList>
            <person name="Harvill E.T."/>
            <person name="Goodfield L.L."/>
            <person name="Ivanov Y."/>
            <person name="Meyer J.A."/>
            <person name="Newth C."/>
            <person name="Cassiday P."/>
            <person name="Tondella M.L."/>
            <person name="Liao P."/>
            <person name="Zimmerman J."/>
            <person name="Meert K."/>
            <person name="Wessel D."/>
            <person name="Berger J."/>
            <person name="Dean J.M."/>
            <person name="Holubkov R."/>
            <person name="Burr J."/>
            <person name="Liu T."/>
            <person name="Brinkac L."/>
            <person name="Kim M."/>
            <person name="Losada L."/>
        </authorList>
    </citation>
    <scope>NUCLEOTIDE SEQUENCE [LARGE SCALE GENOMIC DNA]</scope>
    <source>
        <strain evidence="16 17">CHLA-26</strain>
    </source>
</reference>
<keyword evidence="4 11" id="KW-0378">Hydrolase</keyword>
<evidence type="ECO:0000256" key="6">
    <source>
        <dbReference type="ARBA" id="ARBA00022840"/>
    </source>
</evidence>
<dbReference type="PROSITE" id="PS51192">
    <property type="entry name" value="HELICASE_ATP_BIND_1"/>
    <property type="match status" value="1"/>
</dbReference>
<dbReference type="GO" id="GO:0042255">
    <property type="term" value="P:ribosome assembly"/>
    <property type="evidence" value="ECO:0007669"/>
    <property type="project" value="UniProtKB-ARBA"/>
</dbReference>
<dbReference type="PROSITE" id="PS00039">
    <property type="entry name" value="DEAD_ATP_HELICASE"/>
    <property type="match status" value="1"/>
</dbReference>
<keyword evidence="2" id="KW-0963">Cytoplasm</keyword>
<dbReference type="Pfam" id="PF00270">
    <property type="entry name" value="DEAD"/>
    <property type="match status" value="1"/>
</dbReference>
<comment type="catalytic activity">
    <reaction evidence="8">
        <text>ATP + H2O = ADP + phosphate + H(+)</text>
        <dbReference type="Rhea" id="RHEA:13065"/>
        <dbReference type="ChEBI" id="CHEBI:15377"/>
        <dbReference type="ChEBI" id="CHEBI:15378"/>
        <dbReference type="ChEBI" id="CHEBI:30616"/>
        <dbReference type="ChEBI" id="CHEBI:43474"/>
        <dbReference type="ChEBI" id="CHEBI:456216"/>
        <dbReference type="EC" id="3.6.4.13"/>
    </reaction>
</comment>
<protein>
    <recommendedName>
        <fullName evidence="9">DEAD-box ATP-dependent RNA helicase RhpA</fullName>
        <ecNumber evidence="1">3.6.4.13</ecNumber>
    </recommendedName>
</protein>
<evidence type="ECO:0000256" key="2">
    <source>
        <dbReference type="ARBA" id="ARBA00022490"/>
    </source>
</evidence>
<dbReference type="Gene3D" id="3.40.50.300">
    <property type="entry name" value="P-loop containing nucleotide triphosphate hydrolases"/>
    <property type="match status" value="2"/>
</dbReference>
<dbReference type="CDD" id="cd18787">
    <property type="entry name" value="SF2_C_DEAD"/>
    <property type="match status" value="1"/>
</dbReference>
<dbReference type="GO" id="GO:0003676">
    <property type="term" value="F:nucleic acid binding"/>
    <property type="evidence" value="ECO:0007669"/>
    <property type="project" value="InterPro"/>
</dbReference>
<dbReference type="InterPro" id="IPR050079">
    <property type="entry name" value="DEAD_box_RNA_helicase"/>
</dbReference>
<evidence type="ECO:0000313" key="17">
    <source>
        <dbReference type="Proteomes" id="UP000018679"/>
    </source>
</evidence>
<feature type="domain" description="DEAD-box RNA helicase Q" evidence="15">
    <location>
        <begin position="95"/>
        <end position="123"/>
    </location>
</feature>
<dbReference type="GO" id="GO:0016787">
    <property type="term" value="F:hydrolase activity"/>
    <property type="evidence" value="ECO:0007669"/>
    <property type="project" value="UniProtKB-KW"/>
</dbReference>
<keyword evidence="5 11" id="KW-0347">Helicase</keyword>
<dbReference type="GO" id="GO:0005524">
    <property type="term" value="F:ATP binding"/>
    <property type="evidence" value="ECO:0007669"/>
    <property type="project" value="UniProtKB-KW"/>
</dbReference>
<accession>A0AAI9J052</accession>
<organism evidence="16 17">
    <name type="scientific">Bordetella pertussis CHLA-26</name>
    <dbReference type="NCBI Taxonomy" id="1331284"/>
    <lineage>
        <taxon>Bacteria</taxon>
        <taxon>Pseudomonadati</taxon>
        <taxon>Pseudomonadota</taxon>
        <taxon>Betaproteobacteria</taxon>
        <taxon>Burkholderiales</taxon>
        <taxon>Alcaligenaceae</taxon>
        <taxon>Bordetella</taxon>
    </lineage>
</organism>
<keyword evidence="6 11" id="KW-0067">ATP-binding</keyword>
<proteinExistence type="inferred from homology"/>
<dbReference type="InterPro" id="IPR000629">
    <property type="entry name" value="RNA-helicase_DEAD-box_CS"/>
</dbReference>
<evidence type="ECO:0000259" key="13">
    <source>
        <dbReference type="PROSITE" id="PS51192"/>
    </source>
</evidence>
<dbReference type="PROSITE" id="PS51194">
    <property type="entry name" value="HELICASE_CTER"/>
    <property type="match status" value="1"/>
</dbReference>
<keyword evidence="3 11" id="KW-0547">Nucleotide-binding</keyword>
<evidence type="ECO:0000256" key="1">
    <source>
        <dbReference type="ARBA" id="ARBA00012552"/>
    </source>
</evidence>
<dbReference type="InterPro" id="IPR044742">
    <property type="entry name" value="DEAD/DEAH_RhlB"/>
</dbReference>
<dbReference type="AlphaFoldDB" id="A0AAI9J052"/>
<evidence type="ECO:0000256" key="8">
    <source>
        <dbReference type="ARBA" id="ARBA00047984"/>
    </source>
</evidence>
<dbReference type="EMBL" id="AXSB02000030">
    <property type="protein sequence ID" value="ETH30265.1"/>
    <property type="molecule type" value="Genomic_DNA"/>
</dbReference>
<dbReference type="SUPFAM" id="SSF52540">
    <property type="entry name" value="P-loop containing nucleoside triphosphate hydrolases"/>
    <property type="match status" value="1"/>
</dbReference>
<dbReference type="PROSITE" id="PS51195">
    <property type="entry name" value="Q_MOTIF"/>
    <property type="match status" value="1"/>
</dbReference>
<dbReference type="InterPro" id="IPR014001">
    <property type="entry name" value="Helicase_ATP-bd"/>
</dbReference>
<comment type="similarity">
    <text evidence="7 11">Belongs to the DEAD box helicase family.</text>
</comment>
<dbReference type="SMART" id="SM00487">
    <property type="entry name" value="DEXDc"/>
    <property type="match status" value="1"/>
</dbReference>
<dbReference type="CDD" id="cd00268">
    <property type="entry name" value="DEADc"/>
    <property type="match status" value="1"/>
</dbReference>
<feature type="short sequence motif" description="Q motif" evidence="10">
    <location>
        <begin position="95"/>
        <end position="123"/>
    </location>
</feature>
<dbReference type="InterPro" id="IPR011545">
    <property type="entry name" value="DEAD/DEAH_box_helicase_dom"/>
</dbReference>
<sequence length="555" mass="60361">MGPALAGRLRVEKPPRCARCASLLPPRGAFALGRPGGKKARVGSPGRRCAKINYPQAIRAWPYVRSCSFCSPRHLPILMTESTSSDAPVTDAPTRTFADFGLHPLLLKLIADTGYTNPTPIQAQAIPVVVEGRDVMGAAQTGTGKTAAFTLPILHRLMPLANTSASPARHPVRALILTPTRELADQVYESVKRYSLHTPLRSAVVFGGVDIGPQKEALRRGCEVLVATPGRLLDHVEQKNVNLSQVGILVLDEADRMLDMGFLPDLERIIRLLPAQRQGLLFSATFSNEIRKLGRSYLNHPVEIEVAARNATADTVTQIAYQMHGDTKRAAVVHLVKSRGLKQVIVFSNTKIGTARLARQLERDGVKAESIHGDKTQGDRMKALEAFKAGDLEVLVATDVAARGLDVAGVPCVINYDLPYNAEDYVHRIGRTGRAGASGEAIALFTADEERYLLDIEKLIKRQVPRGKLELPADLVARSHGRDRDAPRERGADRHRGERCTSGAAAPRQPVDELFYKPYEPANGQPASPETPEQEGRSNAPKRQLAVLLGGSRKG</sequence>
<dbReference type="Proteomes" id="UP000018679">
    <property type="component" value="Unassembled WGS sequence"/>
</dbReference>
<evidence type="ECO:0000313" key="16">
    <source>
        <dbReference type="EMBL" id="ETH30265.1"/>
    </source>
</evidence>
<comment type="caution">
    <text evidence="16">The sequence shown here is derived from an EMBL/GenBank/DDBJ whole genome shotgun (WGS) entry which is preliminary data.</text>
</comment>
<dbReference type="GO" id="GO:0009266">
    <property type="term" value="P:response to temperature stimulus"/>
    <property type="evidence" value="ECO:0007669"/>
    <property type="project" value="UniProtKB-ARBA"/>
</dbReference>
<dbReference type="InterPro" id="IPR014014">
    <property type="entry name" value="RNA_helicase_DEAD_Q_motif"/>
</dbReference>
<evidence type="ECO:0000256" key="10">
    <source>
        <dbReference type="PROSITE-ProRule" id="PRU00552"/>
    </source>
</evidence>
<feature type="compositionally biased region" description="Basic and acidic residues" evidence="12">
    <location>
        <begin position="480"/>
        <end position="499"/>
    </location>
</feature>
<dbReference type="InterPro" id="IPR001650">
    <property type="entry name" value="Helicase_C-like"/>
</dbReference>
<feature type="domain" description="Helicase C-terminal" evidence="14">
    <location>
        <begin position="315"/>
        <end position="477"/>
    </location>
</feature>
<dbReference type="EC" id="3.6.4.13" evidence="1"/>
<dbReference type="GO" id="GO:0005829">
    <property type="term" value="C:cytosol"/>
    <property type="evidence" value="ECO:0007669"/>
    <property type="project" value="TreeGrafter"/>
</dbReference>
<feature type="domain" description="Helicase ATP-binding" evidence="13">
    <location>
        <begin position="126"/>
        <end position="304"/>
    </location>
</feature>
<evidence type="ECO:0000259" key="15">
    <source>
        <dbReference type="PROSITE" id="PS51195"/>
    </source>
</evidence>
<evidence type="ECO:0000256" key="3">
    <source>
        <dbReference type="ARBA" id="ARBA00022741"/>
    </source>
</evidence>
<evidence type="ECO:0000256" key="12">
    <source>
        <dbReference type="SAM" id="MobiDB-lite"/>
    </source>
</evidence>
<evidence type="ECO:0000256" key="11">
    <source>
        <dbReference type="RuleBase" id="RU000492"/>
    </source>
</evidence>
<evidence type="ECO:0000259" key="14">
    <source>
        <dbReference type="PROSITE" id="PS51194"/>
    </source>
</evidence>
<evidence type="ECO:0000256" key="7">
    <source>
        <dbReference type="ARBA" id="ARBA00038437"/>
    </source>
</evidence>
<dbReference type="PANTHER" id="PTHR47959">
    <property type="entry name" value="ATP-DEPENDENT RNA HELICASE RHLE-RELATED"/>
    <property type="match status" value="1"/>
</dbReference>
<dbReference type="Pfam" id="PF00271">
    <property type="entry name" value="Helicase_C"/>
    <property type="match status" value="1"/>
</dbReference>
<dbReference type="InterPro" id="IPR027417">
    <property type="entry name" value="P-loop_NTPase"/>
</dbReference>
<evidence type="ECO:0000256" key="4">
    <source>
        <dbReference type="ARBA" id="ARBA00022801"/>
    </source>
</evidence>
<feature type="region of interest" description="Disordered" evidence="12">
    <location>
        <begin position="475"/>
        <end position="555"/>
    </location>
</feature>
<evidence type="ECO:0000256" key="9">
    <source>
        <dbReference type="ARBA" id="ARBA00074363"/>
    </source>
</evidence>
<dbReference type="PANTHER" id="PTHR47959:SF13">
    <property type="entry name" value="ATP-DEPENDENT RNA HELICASE RHLE"/>
    <property type="match status" value="1"/>
</dbReference>
<evidence type="ECO:0000256" key="5">
    <source>
        <dbReference type="ARBA" id="ARBA00022806"/>
    </source>
</evidence>